<reference evidence="9" key="1">
    <citation type="journal article" date="2019" name="Int. J. Syst. Evol. Microbiol.">
        <title>The Global Catalogue of Microorganisms (GCM) 10K type strain sequencing project: providing services to taxonomists for standard genome sequencing and annotation.</title>
        <authorList>
            <consortium name="The Broad Institute Genomics Platform"/>
            <consortium name="The Broad Institute Genome Sequencing Center for Infectious Disease"/>
            <person name="Wu L."/>
            <person name="Ma J."/>
        </authorList>
    </citation>
    <scope>NUCLEOTIDE SEQUENCE [LARGE SCALE GENOMIC DNA]</scope>
    <source>
        <strain evidence="9">JCM 11496</strain>
    </source>
</reference>
<dbReference type="Pfam" id="PF02108">
    <property type="entry name" value="FliH"/>
    <property type="match status" value="1"/>
</dbReference>
<protein>
    <submittedName>
        <fullName evidence="8">FliH/SctL family protein</fullName>
    </submittedName>
</protein>
<keyword evidence="6" id="KW-1006">Bacterial flagellum protein export</keyword>
<evidence type="ECO:0000313" key="8">
    <source>
        <dbReference type="EMBL" id="MFD1845698.1"/>
    </source>
</evidence>
<name>A0ABW4Q4P5_9MICC</name>
<dbReference type="PANTHER" id="PTHR34982:SF1">
    <property type="entry name" value="FLAGELLAR ASSEMBLY PROTEIN FLIH"/>
    <property type="match status" value="1"/>
</dbReference>
<evidence type="ECO:0000259" key="7">
    <source>
        <dbReference type="Pfam" id="PF02108"/>
    </source>
</evidence>
<evidence type="ECO:0000256" key="6">
    <source>
        <dbReference type="ARBA" id="ARBA00023225"/>
    </source>
</evidence>
<gene>
    <name evidence="8" type="ORF">ACFSFX_03695</name>
</gene>
<comment type="caution">
    <text evidence="8">The sequence shown here is derived from an EMBL/GenBank/DDBJ whole genome shotgun (WGS) entry which is preliminary data.</text>
</comment>
<evidence type="ECO:0000256" key="3">
    <source>
        <dbReference type="ARBA" id="ARBA00022448"/>
    </source>
</evidence>
<evidence type="ECO:0000256" key="2">
    <source>
        <dbReference type="ARBA" id="ARBA00006602"/>
    </source>
</evidence>
<dbReference type="RefSeq" id="WP_343877452.1">
    <property type="nucleotide sequence ID" value="NZ_BAAAIJ010000005.1"/>
</dbReference>
<dbReference type="Proteomes" id="UP001597307">
    <property type="component" value="Unassembled WGS sequence"/>
</dbReference>
<sequence length="199" mass="20585">MSTDVPVFAHAFPSLAVHEKGSADRSHAQGHAAGYAAGMRAATEELKRTAAVQHAEHLASQQRDLVRVDQAVSGLEAAARAFAARVATVEAASQELVHAAALELAEAVIGAHLRSADPARLALARALQDVDPDDVRRVRLSPTDIATLTDEARSAVGVTIVSDPALASGDAMVDLTDGYLDARIGSALARAKQALEGSA</sequence>
<organism evidence="8 9">
    <name type="scientific">Arthrobacter flavus</name>
    <dbReference type="NCBI Taxonomy" id="95172"/>
    <lineage>
        <taxon>Bacteria</taxon>
        <taxon>Bacillati</taxon>
        <taxon>Actinomycetota</taxon>
        <taxon>Actinomycetes</taxon>
        <taxon>Micrococcales</taxon>
        <taxon>Micrococcaceae</taxon>
        <taxon>Arthrobacter</taxon>
    </lineage>
</organism>
<keyword evidence="9" id="KW-1185">Reference proteome</keyword>
<dbReference type="InterPro" id="IPR051472">
    <property type="entry name" value="T3SS_Stator/FliH"/>
</dbReference>
<keyword evidence="4" id="KW-1005">Bacterial flagellum biogenesis</keyword>
<evidence type="ECO:0000256" key="5">
    <source>
        <dbReference type="ARBA" id="ARBA00022927"/>
    </source>
</evidence>
<keyword evidence="5" id="KW-0653">Protein transport</keyword>
<feature type="domain" description="Flagellar assembly protein FliH/Type III secretion system HrpE" evidence="7">
    <location>
        <begin position="71"/>
        <end position="186"/>
    </location>
</feature>
<evidence type="ECO:0000256" key="4">
    <source>
        <dbReference type="ARBA" id="ARBA00022795"/>
    </source>
</evidence>
<evidence type="ECO:0000313" key="9">
    <source>
        <dbReference type="Proteomes" id="UP001597307"/>
    </source>
</evidence>
<proteinExistence type="inferred from homology"/>
<comment type="similarity">
    <text evidence="2">Belongs to the FliH family.</text>
</comment>
<comment type="function">
    <text evidence="1">Needed for flagellar regrowth and assembly.</text>
</comment>
<keyword evidence="3" id="KW-0813">Transport</keyword>
<accession>A0ABW4Q4P5</accession>
<dbReference type="EMBL" id="JBHUGA010000008">
    <property type="protein sequence ID" value="MFD1845698.1"/>
    <property type="molecule type" value="Genomic_DNA"/>
</dbReference>
<dbReference type="InterPro" id="IPR018035">
    <property type="entry name" value="Flagellar_FliH/T3SS_HrpE"/>
</dbReference>
<evidence type="ECO:0000256" key="1">
    <source>
        <dbReference type="ARBA" id="ARBA00003041"/>
    </source>
</evidence>
<dbReference type="PANTHER" id="PTHR34982">
    <property type="entry name" value="YOP PROTEINS TRANSLOCATION PROTEIN L"/>
    <property type="match status" value="1"/>
</dbReference>